<feature type="active site" description="Nucleophile" evidence="7">
    <location>
        <position position="347"/>
    </location>
</feature>
<evidence type="ECO:0000313" key="10">
    <source>
        <dbReference type="EMBL" id="NEV66229.1"/>
    </source>
</evidence>
<dbReference type="Gene3D" id="3.40.50.300">
    <property type="entry name" value="P-loop containing nucleotide triphosphate hydrolases"/>
    <property type="match status" value="1"/>
</dbReference>
<evidence type="ECO:0000256" key="2">
    <source>
        <dbReference type="ARBA" id="ARBA00022598"/>
    </source>
</evidence>
<dbReference type="GO" id="GO:0042242">
    <property type="term" value="F:cobyrinic acid a,c-diamide synthase activity"/>
    <property type="evidence" value="ECO:0007669"/>
    <property type="project" value="UniProtKB-UniRule"/>
</dbReference>
<evidence type="ECO:0000256" key="6">
    <source>
        <dbReference type="ARBA" id="ARBA00022962"/>
    </source>
</evidence>
<comment type="caution">
    <text evidence="10">The sequence shown here is derived from an EMBL/GenBank/DDBJ whole genome shotgun (WGS) entry which is preliminary data.</text>
</comment>
<dbReference type="InterPro" id="IPR002586">
    <property type="entry name" value="CobQ/CobB/MinD/ParA_Nub-bd_dom"/>
</dbReference>
<comment type="domain">
    <text evidence="7">Comprises of two domains. The C-terminal domain contains the binding site for glutamine and catalyzes the hydrolysis of this substrate to glutamate and ammonia. The N-terminal domain is anticipated to bind ATP and cobyrinate and catalyzes the ultimate synthesis of the diamide product. The ammonia produced via the glutaminase domain is probably translocated to the adjacent domain via a molecular tunnel, where it reacts with an activated intermediate.</text>
</comment>
<dbReference type="CDD" id="cd03130">
    <property type="entry name" value="GATase1_CobB"/>
    <property type="match status" value="1"/>
</dbReference>
<evidence type="ECO:0000259" key="8">
    <source>
        <dbReference type="Pfam" id="PF01656"/>
    </source>
</evidence>
<keyword evidence="4 7" id="KW-0067">ATP-binding</keyword>
<protein>
    <recommendedName>
        <fullName evidence="7">Cobyrinate a,c-diamide synthase</fullName>
        <ecNumber evidence="7">6.3.5.11</ecNumber>
    </recommendedName>
    <alternativeName>
        <fullName evidence="7">Cobyrinic acid a,c-diamide synthetase</fullName>
    </alternativeName>
</protein>
<dbReference type="PANTHER" id="PTHR43873">
    <property type="entry name" value="COBYRINATE A,C-DIAMIDE SYNTHASE"/>
    <property type="match status" value="1"/>
</dbReference>
<gene>
    <name evidence="7" type="primary">cbiA</name>
    <name evidence="10" type="ORF">QQ91_003765</name>
</gene>
<dbReference type="InterPro" id="IPR029062">
    <property type="entry name" value="Class_I_gatase-like"/>
</dbReference>
<comment type="catalytic activity">
    <reaction evidence="7">
        <text>cob(II)yrinate + 2 L-glutamine + 2 ATP + 2 H2O = cob(II)yrinate a,c diamide + 2 L-glutamate + 2 ADP + 2 phosphate + 2 H(+)</text>
        <dbReference type="Rhea" id="RHEA:26289"/>
        <dbReference type="ChEBI" id="CHEBI:15377"/>
        <dbReference type="ChEBI" id="CHEBI:15378"/>
        <dbReference type="ChEBI" id="CHEBI:29985"/>
        <dbReference type="ChEBI" id="CHEBI:30616"/>
        <dbReference type="ChEBI" id="CHEBI:43474"/>
        <dbReference type="ChEBI" id="CHEBI:58359"/>
        <dbReference type="ChEBI" id="CHEBI:58537"/>
        <dbReference type="ChEBI" id="CHEBI:58894"/>
        <dbReference type="ChEBI" id="CHEBI:456216"/>
        <dbReference type="EC" id="6.3.5.11"/>
    </reaction>
</comment>
<dbReference type="GO" id="GO:0009236">
    <property type="term" value="P:cobalamin biosynthetic process"/>
    <property type="evidence" value="ECO:0007669"/>
    <property type="project" value="UniProtKB-UniRule"/>
</dbReference>
<dbReference type="InterPro" id="IPR011698">
    <property type="entry name" value="GATase_3"/>
</dbReference>
<reference evidence="10" key="3">
    <citation type="submission" date="2020-02" db="EMBL/GenBank/DDBJ databases">
        <authorList>
            <person name="Sarangi A.N."/>
            <person name="Ghosh S."/>
            <person name="Mukherjee M."/>
            <person name="Tripathy S."/>
        </authorList>
    </citation>
    <scope>NUCLEOTIDE SEQUENCE</scope>
    <source>
        <strain evidence="10">BDU141951</strain>
    </source>
</reference>
<reference evidence="10" key="1">
    <citation type="submission" date="2014-11" db="EMBL/GenBank/DDBJ databases">
        <authorList>
            <person name="Malar M.C."/>
            <person name="Sen D."/>
            <person name="Tripathy S."/>
        </authorList>
    </citation>
    <scope>NUCLEOTIDE SEQUENCE</scope>
    <source>
        <strain evidence="10">BDU141951</strain>
    </source>
</reference>
<keyword evidence="2 7" id="KW-0436">Ligase</keyword>
<keyword evidence="3 7" id="KW-0547">Nucleotide-binding</keyword>
<sequence length="484" mass="51777">MGGLIIAGDRSSAGKTTVTMALLSALRQRSVTVQAFKVGPDYIDPMFHRAITGRPAYNLDPVMTSESYVQQCFQRHAGTATYAIVEGVMGLFDGAGGTDWASTAHIARLLGCPVLLVVDCARLSRSLAAIVHGYQTLDPEVQLVGVVLNRVGSDRHLAMLQAAIAPLQIPVLGVLRRDDAVALPDRHLGLVPTDELSDLPQRFQHLAALGQRCFDWPALERVLQASGNNVPVSAKATDAFPSAEVSRAAIPPLAHSARTIRPLKIGIARDLAFNFYYEDNLAYLNRLGAELVPFSPQVDAALPTDLSGLLLGGGFPEMFAEALAQNTAMRRAIAQALAAGLPTYAECGGLMYLCKSLVDLDGRSWPMVGTIPATTTMTGQLTLGYRQVTALQNSAVATVGQRYWGHEFHRSAIAPTPTAPLSALSSYPLLHEPASSTGTDGWGRATLHAAYVHVHWGGQPALAEKFVATCDRYRNQPSSPSPPR</sequence>
<keyword evidence="5 7" id="KW-0460">Magnesium</keyword>
<dbReference type="EMBL" id="JTHE02000003">
    <property type="protein sequence ID" value="NEV66229.1"/>
    <property type="molecule type" value="Genomic_DNA"/>
</dbReference>
<dbReference type="EC" id="6.3.5.11" evidence="7"/>
<feature type="domain" description="CobB/CobQ-like glutamine amidotransferase" evidence="9">
    <location>
        <begin position="264"/>
        <end position="458"/>
    </location>
</feature>
<dbReference type="HAMAP" id="MF_00027">
    <property type="entry name" value="CobB_CbiA"/>
    <property type="match status" value="1"/>
</dbReference>
<dbReference type="NCBIfam" id="TIGR00379">
    <property type="entry name" value="cobB"/>
    <property type="match status" value="1"/>
</dbReference>
<organism evidence="10">
    <name type="scientific">Lyngbya confervoides BDU141951</name>
    <dbReference type="NCBI Taxonomy" id="1574623"/>
    <lineage>
        <taxon>Bacteria</taxon>
        <taxon>Bacillati</taxon>
        <taxon>Cyanobacteriota</taxon>
        <taxon>Cyanophyceae</taxon>
        <taxon>Oscillatoriophycideae</taxon>
        <taxon>Oscillatoriales</taxon>
        <taxon>Microcoleaceae</taxon>
        <taxon>Lyngbya</taxon>
    </lineage>
</organism>
<dbReference type="InterPro" id="IPR027417">
    <property type="entry name" value="P-loop_NTPase"/>
</dbReference>
<evidence type="ECO:0000259" key="9">
    <source>
        <dbReference type="Pfam" id="PF07685"/>
    </source>
</evidence>
<dbReference type="AlphaFoldDB" id="A0A0C1UM29"/>
<comment type="pathway">
    <text evidence="7">Cofactor biosynthesis; adenosylcobalamin biosynthesis; cob(II)yrinate a,c-diamide from sirohydrochlorin (anaerobic route): step 10/10.</text>
</comment>
<dbReference type="Gene3D" id="3.40.50.880">
    <property type="match status" value="1"/>
</dbReference>
<comment type="cofactor">
    <cofactor evidence="1 7">
        <name>Mg(2+)</name>
        <dbReference type="ChEBI" id="CHEBI:18420"/>
    </cofactor>
</comment>
<dbReference type="Pfam" id="PF07685">
    <property type="entry name" value="GATase_3"/>
    <property type="match status" value="1"/>
</dbReference>
<comment type="similarity">
    <text evidence="7">Belongs to the CobB/CbiA family.</text>
</comment>
<feature type="domain" description="CobQ/CobB/MinD/ParA nucleotide binding" evidence="8">
    <location>
        <begin position="4"/>
        <end position="188"/>
    </location>
</feature>
<dbReference type="Pfam" id="PF01656">
    <property type="entry name" value="CbiA"/>
    <property type="match status" value="1"/>
</dbReference>
<keyword evidence="7" id="KW-0169">Cobalamin biosynthesis</keyword>
<comment type="function">
    <text evidence="7">Catalyzes the ATP-dependent amidation of the two carboxylate groups at positions a and c of cobyrinate, using either L-glutamine or ammonia as the nitrogen source.</text>
</comment>
<reference evidence="10" key="2">
    <citation type="journal article" date="2015" name="Genome Announc.">
        <title>Draft Genome Sequence of Filamentous Marine Cyanobacterium Lyngbya confervoides Strain BDU141951.</title>
        <authorList>
            <person name="Chandrababunaidu M.M."/>
            <person name="Sen D."/>
            <person name="Tripathy S."/>
        </authorList>
    </citation>
    <scope>NUCLEOTIDE SEQUENCE</scope>
    <source>
        <strain evidence="10">BDU141951</strain>
    </source>
</reference>
<dbReference type="SUPFAM" id="SSF52317">
    <property type="entry name" value="Class I glutamine amidotransferase-like"/>
    <property type="match status" value="1"/>
</dbReference>
<comment type="miscellaneous">
    <text evidence="7">The a and c carboxylates of cobyrinate are activated for nucleophilic attack via formation of a phosphorylated intermediate by ATP. CbiA catalyzes first the amidation of the c-carboxylate, and then that of the a-carboxylate.</text>
</comment>
<dbReference type="UniPathway" id="UPA00148">
    <property type="reaction ID" value="UER00231"/>
</dbReference>
<dbReference type="CDD" id="cd05388">
    <property type="entry name" value="CobB_N"/>
    <property type="match status" value="1"/>
</dbReference>
<feature type="site" description="Increases nucleophilicity of active site Cys" evidence="7">
    <location>
        <position position="453"/>
    </location>
</feature>
<evidence type="ECO:0000256" key="7">
    <source>
        <dbReference type="HAMAP-Rule" id="MF_00027"/>
    </source>
</evidence>
<dbReference type="GO" id="GO:0005524">
    <property type="term" value="F:ATP binding"/>
    <property type="evidence" value="ECO:0007669"/>
    <property type="project" value="UniProtKB-UniRule"/>
</dbReference>
<keyword evidence="6 7" id="KW-0315">Glutamine amidotransferase</keyword>
<evidence type="ECO:0000256" key="5">
    <source>
        <dbReference type="ARBA" id="ARBA00022842"/>
    </source>
</evidence>
<evidence type="ECO:0000256" key="4">
    <source>
        <dbReference type="ARBA" id="ARBA00022840"/>
    </source>
</evidence>
<name>A0A0C1UM29_9CYAN</name>
<dbReference type="InterPro" id="IPR004484">
    <property type="entry name" value="CbiA/CobB_synth"/>
</dbReference>
<dbReference type="PANTHER" id="PTHR43873:SF1">
    <property type="entry name" value="COBYRINATE A,C-DIAMIDE SYNTHASE"/>
    <property type="match status" value="1"/>
</dbReference>
<proteinExistence type="inferred from homology"/>
<accession>A0A0C1UM29</accession>
<dbReference type="NCBIfam" id="NF002204">
    <property type="entry name" value="PRK01077.1"/>
    <property type="match status" value="1"/>
</dbReference>
<evidence type="ECO:0000256" key="1">
    <source>
        <dbReference type="ARBA" id="ARBA00001946"/>
    </source>
</evidence>
<evidence type="ECO:0000256" key="3">
    <source>
        <dbReference type="ARBA" id="ARBA00022741"/>
    </source>
</evidence>
<dbReference type="PROSITE" id="PS51274">
    <property type="entry name" value="GATASE_COBBQ"/>
    <property type="match status" value="1"/>
</dbReference>
<dbReference type="SUPFAM" id="SSF52540">
    <property type="entry name" value="P-loop containing nucleoside triphosphate hydrolases"/>
    <property type="match status" value="1"/>
</dbReference>